<feature type="compositionally biased region" description="Basic residues" evidence="2">
    <location>
        <begin position="1235"/>
        <end position="1249"/>
    </location>
</feature>
<feature type="compositionally biased region" description="Basic and acidic residues" evidence="2">
    <location>
        <begin position="115"/>
        <end position="125"/>
    </location>
</feature>
<feature type="compositionally biased region" description="Basic and acidic residues" evidence="2">
    <location>
        <begin position="591"/>
        <end position="606"/>
    </location>
</feature>
<dbReference type="PANTHER" id="PTHR12752">
    <property type="entry name" value="PHOSPHOINOSITOL 3-PHOSPHATE-BINDING PROTEIN"/>
    <property type="match status" value="1"/>
</dbReference>
<dbReference type="PANTHER" id="PTHR12752:SF5">
    <property type="entry name" value="PLECKSTRIN HOMOLOGY DOMAIN-CONTAINING FAMILY A MEMBER 6"/>
    <property type="match status" value="1"/>
</dbReference>
<feature type="region of interest" description="Disordered" evidence="2">
    <location>
        <begin position="524"/>
        <end position="644"/>
    </location>
</feature>
<evidence type="ECO:0000313" key="6">
    <source>
        <dbReference type="Proteomes" id="UP001295444"/>
    </source>
</evidence>
<dbReference type="Gene3D" id="2.20.70.10">
    <property type="match status" value="1"/>
</dbReference>
<sequence length="1467" mass="164801">MDYSYERLLHVQMGCSPKNPITSRLLVQGGGDPTFQLPRDEGSFQRTSRIQTVDHTLKELRTKSLRSGPIKAERTGPCSPPLGPAGVIPAHTLYALQPLLPRSTRGPEGLQTRRPGHEPYLKWRRSDPAGSHRYLRLPGGCHLHKPCESDVIDNPPGMLGRPAQKAHHLHNGTATPNYQTARRRHQTAGGKQLRQNQGDLPTFSSHKAELGQTGLEEPACVSKPAQHPSGEQECLAARRIFKLKIHHLYIPEHPTIRRLAMSEEVEWVHLPENWSYGVMSDGRVFFIKSSVNIIMTESYLDVADFPCGWEYGFTAEGSEFYINHNDHFTTLLHPVTGQIPKESGHLGSDMSAEAGGKRSTSLASENSSYTMVSDASPEGPSIRPSRPSKKGIAFGKRSNSMKRNPNAEVTKTGWLYKQASSGVKQWNKRWFVLVDRCLFYYKDEKEEGILGSIPLLSFRISPVQPSDNISRKHTFKVTVCWVGDNTFHNTAPISRQAEHAGIRTYYFSAESKEEQESWVRVMGEASQVQNSPTPRLERQDSENIPPLRDREPDTRSRGEGDGRGSEKLERRSEFRKEPLTKVNGTGGSTERPPDLEPPRHLPESERPSQPNGWGFVPSPGRPVSAAFPEGSGQRRGNLPRNHPEKLAQRQNSMSQLQQWVNLRRGTAPTEDMQSPSRFFPGSHRVPDYYSQYPSNYADSYQYCTPSSSRPDSICSMPAFDRGIPQWGVEDKRQVMLNGASYHPLDWKEPVGYGRQEVWGPRPSLYYQETDAACGSLRRLSLQPRSRSVPRSPSQGTYSTRPRVYSPVRSPSARFDSVTGDENYGDPAAYTMRRSVSSPKYDYMGDRRPLPAGMYSYNYPASPPLRDKMEEMLDLQLQRHLDFLDQQMSESETLISMVNNMVHSSPRAQIFMQVSPYADPYREALQSYKINEQDTDKLLGRLCEQHKVVREQDRLVQQLRAEKESLESALMGTHQEMEMFGNQTAFPEKLLHRKESLQNQLISIRVELSQATTALNNSSLEYDALEGEVSALHDALWEQLNLNIQNELMNRHIQREIWRIQDVMEGLRKNNPSRGTDTAKHRVVTGPSATFSSNSPASPLSSASLTSPLSPFSLISGSQGSPTKQTTSELKLSLEPYKRESPQLSSSLPNEAISSLQQRTELDADKQQQSQAVNKVGIVPPRTKSPNEEGPAVKPSVVRRGGRVNNGQLSRERPKSALFPSEVKSKMSVEEQIDRMKRHQSGSMKEKRRSMQLPSNQQTEPNSTKQAGSYRVVRRHRSIHEVEISDLEAALRSQEPQRNYESPREEIARLRKMDLEPQAFSLDINRELSTPDKVFIPERYIDMEPESPLSPEEQQEKQRKVERIKTLIAKSSLQNVIPLSDSELELPPDPESQLQEQEKRIELSCALAAEASRRGRLLSALCATPSPPTSPTSPTPQTLPSSPERSALGGGSSSSDSAGEYGANIMCV</sequence>
<proteinExistence type="predicted"/>
<dbReference type="Pfam" id="PF25541">
    <property type="entry name" value="TBCA_PH"/>
    <property type="match status" value="1"/>
</dbReference>
<dbReference type="FunFam" id="2.30.29.30:FF:000083">
    <property type="entry name" value="Pleckstrin homology domain-containing family A member 5"/>
    <property type="match status" value="1"/>
</dbReference>
<accession>A0AAD1VLX0</accession>
<dbReference type="PROSITE" id="PS50020">
    <property type="entry name" value="WW_DOMAIN_2"/>
    <property type="match status" value="1"/>
</dbReference>
<dbReference type="Proteomes" id="UP001295444">
    <property type="component" value="Chromosome 01"/>
</dbReference>
<evidence type="ECO:0000259" key="4">
    <source>
        <dbReference type="PROSITE" id="PS50020"/>
    </source>
</evidence>
<feature type="region of interest" description="Disordered" evidence="2">
    <location>
        <begin position="1417"/>
        <end position="1467"/>
    </location>
</feature>
<name>A0AAD1VLX0_PELCU</name>
<dbReference type="PROSITE" id="PS50003">
    <property type="entry name" value="PH_DOMAIN"/>
    <property type="match status" value="1"/>
</dbReference>
<protein>
    <submittedName>
        <fullName evidence="5">Pleckstrin homology domain-containing family A member 6-like isoform X1</fullName>
    </submittedName>
</protein>
<feature type="compositionally biased region" description="Basic and acidic residues" evidence="2">
    <location>
        <begin position="1222"/>
        <end position="1234"/>
    </location>
</feature>
<dbReference type="InterPro" id="IPR040392">
    <property type="entry name" value="PKHA4-7_PH"/>
</dbReference>
<gene>
    <name evidence="5" type="ORF">PECUL_23A040719</name>
</gene>
<feature type="compositionally biased region" description="Polar residues" evidence="2">
    <location>
        <begin position="358"/>
        <end position="373"/>
    </location>
</feature>
<feature type="domain" description="PH" evidence="3">
    <location>
        <begin position="408"/>
        <end position="527"/>
    </location>
</feature>
<feature type="compositionally biased region" description="Pro residues" evidence="2">
    <location>
        <begin position="1424"/>
        <end position="1433"/>
    </location>
</feature>
<dbReference type="SMART" id="SM00233">
    <property type="entry name" value="PH"/>
    <property type="match status" value="1"/>
</dbReference>
<dbReference type="InterPro" id="IPR057971">
    <property type="entry name" value="PKHA4-7_TBCA"/>
</dbReference>
<feature type="region of interest" description="Disordered" evidence="2">
    <location>
        <begin position="102"/>
        <end position="125"/>
    </location>
</feature>
<reference evidence="5" key="1">
    <citation type="submission" date="2022-03" db="EMBL/GenBank/DDBJ databases">
        <authorList>
            <person name="Alioto T."/>
            <person name="Alioto T."/>
            <person name="Gomez Garrido J."/>
        </authorList>
    </citation>
    <scope>NUCLEOTIDE SEQUENCE</scope>
</reference>
<feature type="domain" description="WW" evidence="4">
    <location>
        <begin position="303"/>
        <end position="336"/>
    </location>
</feature>
<feature type="region of interest" description="Disordered" evidence="2">
    <location>
        <begin position="778"/>
        <end position="819"/>
    </location>
</feature>
<dbReference type="InterPro" id="IPR001202">
    <property type="entry name" value="WW_dom"/>
</dbReference>
<evidence type="ECO:0000256" key="2">
    <source>
        <dbReference type="SAM" id="MobiDB-lite"/>
    </source>
</evidence>
<feature type="compositionally biased region" description="Polar residues" evidence="2">
    <location>
        <begin position="1141"/>
        <end position="1158"/>
    </location>
</feature>
<feature type="region of interest" description="Disordered" evidence="2">
    <location>
        <begin position="342"/>
        <end position="403"/>
    </location>
</feature>
<keyword evidence="6" id="KW-1185">Reference proteome</keyword>
<evidence type="ECO:0000256" key="1">
    <source>
        <dbReference type="SAM" id="Coils"/>
    </source>
</evidence>
<feature type="region of interest" description="Disordered" evidence="2">
    <location>
        <begin position="1085"/>
        <end position="1271"/>
    </location>
</feature>
<keyword evidence="1" id="KW-0175">Coiled coil</keyword>
<dbReference type="Gene3D" id="2.30.29.30">
    <property type="entry name" value="Pleckstrin-homology domain (PH domain)/Phosphotyrosine-binding domain (PTB)"/>
    <property type="match status" value="1"/>
</dbReference>
<organism evidence="5 6">
    <name type="scientific">Pelobates cultripes</name>
    <name type="common">Western spadefoot toad</name>
    <dbReference type="NCBI Taxonomy" id="61616"/>
    <lineage>
        <taxon>Eukaryota</taxon>
        <taxon>Metazoa</taxon>
        <taxon>Chordata</taxon>
        <taxon>Craniata</taxon>
        <taxon>Vertebrata</taxon>
        <taxon>Euteleostomi</taxon>
        <taxon>Amphibia</taxon>
        <taxon>Batrachia</taxon>
        <taxon>Anura</taxon>
        <taxon>Pelobatoidea</taxon>
        <taxon>Pelobatidae</taxon>
        <taxon>Pelobates</taxon>
    </lineage>
</organism>
<evidence type="ECO:0000313" key="5">
    <source>
        <dbReference type="EMBL" id="CAH2221213.1"/>
    </source>
</evidence>
<dbReference type="SUPFAM" id="SSF50729">
    <property type="entry name" value="PH domain-like"/>
    <property type="match status" value="1"/>
</dbReference>
<dbReference type="InterPro" id="IPR011993">
    <property type="entry name" value="PH-like_dom_sf"/>
</dbReference>
<feature type="region of interest" description="Disordered" evidence="2">
    <location>
        <begin position="1378"/>
        <end position="1397"/>
    </location>
</feature>
<feature type="compositionally biased region" description="Polar residues" evidence="2">
    <location>
        <begin position="1114"/>
        <end position="1129"/>
    </location>
</feature>
<feature type="region of interest" description="Disordered" evidence="2">
    <location>
        <begin position="1341"/>
        <end position="1360"/>
    </location>
</feature>
<feature type="compositionally biased region" description="Basic and acidic residues" evidence="2">
    <location>
        <begin position="535"/>
        <end position="579"/>
    </location>
</feature>
<dbReference type="Pfam" id="PF00169">
    <property type="entry name" value="PH"/>
    <property type="match status" value="1"/>
</dbReference>
<evidence type="ECO:0000259" key="3">
    <source>
        <dbReference type="PROSITE" id="PS50003"/>
    </source>
</evidence>
<dbReference type="CDD" id="cd13248">
    <property type="entry name" value="PH_PEPP1_2_3"/>
    <property type="match status" value="1"/>
</dbReference>
<dbReference type="EMBL" id="OW240912">
    <property type="protein sequence ID" value="CAH2221213.1"/>
    <property type="molecule type" value="Genomic_DNA"/>
</dbReference>
<feature type="compositionally biased region" description="Low complexity" evidence="2">
    <location>
        <begin position="1434"/>
        <end position="1467"/>
    </location>
</feature>
<feature type="coiled-coil region" evidence="1">
    <location>
        <begin position="948"/>
        <end position="975"/>
    </location>
</feature>
<dbReference type="InterPro" id="IPR001849">
    <property type="entry name" value="PH_domain"/>
</dbReference>
<feature type="compositionally biased region" description="Low complexity" evidence="2">
    <location>
        <begin position="778"/>
        <end position="794"/>
    </location>
</feature>
<feature type="compositionally biased region" description="Low complexity" evidence="2">
    <location>
        <begin position="1089"/>
        <end position="1113"/>
    </location>
</feature>
<feature type="compositionally biased region" description="Polar residues" evidence="2">
    <location>
        <begin position="1251"/>
        <end position="1266"/>
    </location>
</feature>